<dbReference type="PRINTS" id="PR00483">
    <property type="entry name" value="BACPHPHTASE"/>
</dbReference>
<evidence type="ECO:0000259" key="4">
    <source>
        <dbReference type="SMART" id="SM00014"/>
    </source>
</evidence>
<keyword evidence="6" id="KW-1185">Reference proteome</keyword>
<evidence type="ECO:0000256" key="3">
    <source>
        <dbReference type="SAM" id="SignalP"/>
    </source>
</evidence>
<organism evidence="5 6">
    <name type="scientific">Stakelama pacifica</name>
    <dbReference type="NCBI Taxonomy" id="517720"/>
    <lineage>
        <taxon>Bacteria</taxon>
        <taxon>Pseudomonadati</taxon>
        <taxon>Pseudomonadota</taxon>
        <taxon>Alphaproteobacteria</taxon>
        <taxon>Sphingomonadales</taxon>
        <taxon>Sphingomonadaceae</taxon>
        <taxon>Stakelama</taxon>
    </lineage>
</organism>
<dbReference type="GO" id="GO:0003993">
    <property type="term" value="F:acid phosphatase activity"/>
    <property type="evidence" value="ECO:0007669"/>
    <property type="project" value="UniProtKB-EC"/>
</dbReference>
<sequence length="245" mass="26327">MKFKRATALVLALGCLTGFAQADSGYLAPGDRPDLTQILPPPPAPGSARAEADRRIYVESRKLKGSPRWQRATDDVSGSQFDHFACALGIRLTKEEAPVLTRLLDRAGADRSVVGDAKRHWQTQRPWIGNDLPICEPRTDHLAGNGDYPSGHAAHGEHVAMILAAIAPDRKTQLLARGREFGDSRWICGSHSQSAAQAGTLSGAVIFAAEMNSAAFRADLERARAELARLRAEPHAAPEPCGANP</sequence>
<dbReference type="EMBL" id="SNWD01000009">
    <property type="protein sequence ID" value="TDN80695.1"/>
    <property type="molecule type" value="Genomic_DNA"/>
</dbReference>
<dbReference type="InterPro" id="IPR036938">
    <property type="entry name" value="PAP2/HPO_sf"/>
</dbReference>
<dbReference type="Proteomes" id="UP000295493">
    <property type="component" value="Unassembled WGS sequence"/>
</dbReference>
<evidence type="ECO:0000313" key="5">
    <source>
        <dbReference type="EMBL" id="TDN80695.1"/>
    </source>
</evidence>
<dbReference type="SMART" id="SM00014">
    <property type="entry name" value="acidPPc"/>
    <property type="match status" value="1"/>
</dbReference>
<dbReference type="SUPFAM" id="SSF48317">
    <property type="entry name" value="Acid phosphatase/Vanadium-dependent haloperoxidase"/>
    <property type="match status" value="1"/>
</dbReference>
<feature type="signal peptide" evidence="3">
    <location>
        <begin position="1"/>
        <end position="22"/>
    </location>
</feature>
<comment type="catalytic activity">
    <reaction evidence="1">
        <text>a phosphate monoester + H2O = an alcohol + phosphate</text>
        <dbReference type="Rhea" id="RHEA:15017"/>
        <dbReference type="ChEBI" id="CHEBI:15377"/>
        <dbReference type="ChEBI" id="CHEBI:30879"/>
        <dbReference type="ChEBI" id="CHEBI:43474"/>
        <dbReference type="ChEBI" id="CHEBI:67140"/>
        <dbReference type="EC" id="3.1.3.2"/>
    </reaction>
</comment>
<protein>
    <recommendedName>
        <fullName evidence="1">Acid phosphatase</fullName>
        <ecNumber evidence="1">3.1.3.2</ecNumber>
    </recommendedName>
</protein>
<dbReference type="Gene3D" id="1.20.144.10">
    <property type="entry name" value="Phosphatidic acid phosphatase type 2/haloperoxidase"/>
    <property type="match status" value="1"/>
</dbReference>
<dbReference type="EC" id="3.1.3.2" evidence="1"/>
<keyword evidence="3" id="KW-0732">Signal</keyword>
<keyword evidence="1" id="KW-0378">Hydrolase</keyword>
<comment type="caution">
    <text evidence="5">The sequence shown here is derived from an EMBL/GenBank/DDBJ whole genome shotgun (WGS) entry which is preliminary data.</text>
</comment>
<accession>A0A4R6FJH9</accession>
<dbReference type="AlphaFoldDB" id="A0A4R6FJH9"/>
<dbReference type="InterPro" id="IPR000326">
    <property type="entry name" value="PAP2/HPO"/>
</dbReference>
<evidence type="ECO:0000256" key="2">
    <source>
        <dbReference type="SAM" id="MobiDB-lite"/>
    </source>
</evidence>
<evidence type="ECO:0000256" key="1">
    <source>
        <dbReference type="PIRNR" id="PIRNR000897"/>
    </source>
</evidence>
<feature type="chain" id="PRO_5020595018" description="Acid phosphatase" evidence="3">
    <location>
        <begin position="23"/>
        <end position="245"/>
    </location>
</feature>
<reference evidence="5 6" key="1">
    <citation type="submission" date="2019-03" db="EMBL/GenBank/DDBJ databases">
        <title>Genomic Encyclopedia of Type Strains, Phase IV (KMG-IV): sequencing the most valuable type-strain genomes for metagenomic binning, comparative biology and taxonomic classification.</title>
        <authorList>
            <person name="Goeker M."/>
        </authorList>
    </citation>
    <scope>NUCLEOTIDE SEQUENCE [LARGE SCALE GENOMIC DNA]</scope>
    <source>
        <strain evidence="5 6">DSM 25059</strain>
    </source>
</reference>
<proteinExistence type="inferred from homology"/>
<dbReference type="InterPro" id="IPR001011">
    <property type="entry name" value="Acid_Pase_classA_bac"/>
</dbReference>
<name>A0A4R6FJH9_9SPHN</name>
<gene>
    <name evidence="5" type="ORF">EV664_10985</name>
</gene>
<dbReference type="Pfam" id="PF01569">
    <property type="entry name" value="PAP2"/>
    <property type="match status" value="1"/>
</dbReference>
<dbReference type="GO" id="GO:0030288">
    <property type="term" value="C:outer membrane-bounded periplasmic space"/>
    <property type="evidence" value="ECO:0007669"/>
    <property type="project" value="InterPro"/>
</dbReference>
<dbReference type="CDD" id="cd03397">
    <property type="entry name" value="PAP2_acid_phosphatase"/>
    <property type="match status" value="1"/>
</dbReference>
<dbReference type="PIRSF" id="PIRSF000897">
    <property type="entry name" value="Acid_Ptase_ClsA"/>
    <property type="match status" value="1"/>
</dbReference>
<comment type="similarity">
    <text evidence="1">Belongs to the class A bacterial acid phosphatase family.</text>
</comment>
<feature type="domain" description="Phosphatidic acid phosphatase type 2/haloperoxidase" evidence="4">
    <location>
        <begin position="98"/>
        <end position="211"/>
    </location>
</feature>
<feature type="region of interest" description="Disordered" evidence="2">
    <location>
        <begin position="31"/>
        <end position="52"/>
    </location>
</feature>
<evidence type="ECO:0000313" key="6">
    <source>
        <dbReference type="Proteomes" id="UP000295493"/>
    </source>
</evidence>